<dbReference type="PROSITE" id="PS01124">
    <property type="entry name" value="HTH_ARAC_FAMILY_2"/>
    <property type="match status" value="1"/>
</dbReference>
<reference evidence="5 6" key="1">
    <citation type="submission" date="2016-10" db="EMBL/GenBank/DDBJ databases">
        <authorList>
            <person name="de Groot N.N."/>
        </authorList>
    </citation>
    <scope>NUCLEOTIDE SEQUENCE [LARGE SCALE GENOMIC DNA]</scope>
    <source>
        <strain evidence="5 6">R5</strain>
    </source>
</reference>
<dbReference type="Gene3D" id="1.10.10.60">
    <property type="entry name" value="Homeodomain-like"/>
    <property type="match status" value="1"/>
</dbReference>
<sequence>MQEDDKTPAHAAQLLEHVPLPREPRNIRDVTPAPPRLFSTRHYPPSEQFEVWKTRMASLVDVTPPEGHSPAHGFLVEYLTCNMADVVFTSGRFAAQSFARVIKPSHGAPVDIWWLYRVRSGEARFETAERRIHAGPGAMFLISLDEDFRGSITDYDGLVLGLPRQSFAGVADQLDAVCNILLEGNLIELLADYVDRLETRITLMSAEELRQAGRATAQMIAACIQLSSDRLEQARGAIEPVLFERARLYIESHLADFDLTPDRIAQQLRISRSALYRAFESVGGVAGYILRKRLRAAHAELIAAADRQVQEIAYRHGFKLASDFTRAFRREFGVSPREMRERMRRRSTTG</sequence>
<dbReference type="PRINTS" id="PR00032">
    <property type="entry name" value="HTHARAC"/>
</dbReference>
<dbReference type="InterPro" id="IPR020449">
    <property type="entry name" value="Tscrpt_reg_AraC-type_HTH"/>
</dbReference>
<dbReference type="SUPFAM" id="SSF46689">
    <property type="entry name" value="Homeodomain-like"/>
    <property type="match status" value="1"/>
</dbReference>
<keyword evidence="1" id="KW-0805">Transcription regulation</keyword>
<evidence type="ECO:0000256" key="3">
    <source>
        <dbReference type="ARBA" id="ARBA00023163"/>
    </source>
</evidence>
<dbReference type="PROSITE" id="PS00041">
    <property type="entry name" value="HTH_ARAC_FAMILY_1"/>
    <property type="match status" value="1"/>
</dbReference>
<gene>
    <name evidence="5" type="ORF">SAMN05216337_10524</name>
</gene>
<keyword evidence="2" id="KW-0238">DNA-binding</keyword>
<keyword evidence="3" id="KW-0804">Transcription</keyword>
<dbReference type="InterPro" id="IPR018062">
    <property type="entry name" value="HTH_AraC-typ_CS"/>
</dbReference>
<name>A0A1G7KBR5_9BRAD</name>
<dbReference type="EMBL" id="FMZW01000052">
    <property type="protein sequence ID" value="SDF34424.1"/>
    <property type="molecule type" value="Genomic_DNA"/>
</dbReference>
<proteinExistence type="predicted"/>
<evidence type="ECO:0000256" key="2">
    <source>
        <dbReference type="ARBA" id="ARBA00023125"/>
    </source>
</evidence>
<dbReference type="PANTHER" id="PTHR46796:SF6">
    <property type="entry name" value="ARAC SUBFAMILY"/>
    <property type="match status" value="1"/>
</dbReference>
<dbReference type="InterPro" id="IPR050204">
    <property type="entry name" value="AraC_XylS_family_regulators"/>
</dbReference>
<dbReference type="GO" id="GO:0043565">
    <property type="term" value="F:sequence-specific DNA binding"/>
    <property type="evidence" value="ECO:0007669"/>
    <property type="project" value="InterPro"/>
</dbReference>
<feature type="domain" description="HTH araC/xylS-type" evidence="4">
    <location>
        <begin position="244"/>
        <end position="342"/>
    </location>
</feature>
<dbReference type="GO" id="GO:0003700">
    <property type="term" value="F:DNA-binding transcription factor activity"/>
    <property type="evidence" value="ECO:0007669"/>
    <property type="project" value="InterPro"/>
</dbReference>
<dbReference type="InterPro" id="IPR009057">
    <property type="entry name" value="Homeodomain-like_sf"/>
</dbReference>
<dbReference type="Proteomes" id="UP000199245">
    <property type="component" value="Unassembled WGS sequence"/>
</dbReference>
<protein>
    <submittedName>
        <fullName evidence="5">Transcriptional regulator, AraC family</fullName>
    </submittedName>
</protein>
<dbReference type="AlphaFoldDB" id="A0A1G7KBR5"/>
<evidence type="ECO:0000256" key="1">
    <source>
        <dbReference type="ARBA" id="ARBA00023015"/>
    </source>
</evidence>
<dbReference type="PANTHER" id="PTHR46796">
    <property type="entry name" value="HTH-TYPE TRANSCRIPTIONAL ACTIVATOR RHAS-RELATED"/>
    <property type="match status" value="1"/>
</dbReference>
<evidence type="ECO:0000259" key="4">
    <source>
        <dbReference type="PROSITE" id="PS01124"/>
    </source>
</evidence>
<dbReference type="InterPro" id="IPR018060">
    <property type="entry name" value="HTH_AraC"/>
</dbReference>
<organism evidence="5 6">
    <name type="scientific">Bradyrhizobium brasilense</name>
    <dbReference type="NCBI Taxonomy" id="1419277"/>
    <lineage>
        <taxon>Bacteria</taxon>
        <taxon>Pseudomonadati</taxon>
        <taxon>Pseudomonadota</taxon>
        <taxon>Alphaproteobacteria</taxon>
        <taxon>Hyphomicrobiales</taxon>
        <taxon>Nitrobacteraceae</taxon>
        <taxon>Bradyrhizobium</taxon>
    </lineage>
</organism>
<evidence type="ECO:0000313" key="6">
    <source>
        <dbReference type="Proteomes" id="UP000199245"/>
    </source>
</evidence>
<evidence type="ECO:0000313" key="5">
    <source>
        <dbReference type="EMBL" id="SDF34424.1"/>
    </source>
</evidence>
<accession>A0A1G7KBR5</accession>
<dbReference type="SMART" id="SM00342">
    <property type="entry name" value="HTH_ARAC"/>
    <property type="match status" value="1"/>
</dbReference>
<dbReference type="Pfam" id="PF12833">
    <property type="entry name" value="HTH_18"/>
    <property type="match status" value="1"/>
</dbReference>